<dbReference type="FunFam" id="2.60.120.200:FF:000135">
    <property type="entry name" value="Related to KRE6-glucan synthase subunit"/>
    <property type="match status" value="1"/>
</dbReference>
<evidence type="ECO:0000256" key="5">
    <source>
        <dbReference type="ARBA" id="ARBA00022989"/>
    </source>
</evidence>
<dbReference type="InterPro" id="IPR005629">
    <property type="entry name" value="Skn1/Kre6/Sbg1"/>
</dbReference>
<dbReference type="GO" id="GO:0005789">
    <property type="term" value="C:endoplasmic reticulum membrane"/>
    <property type="evidence" value="ECO:0007669"/>
    <property type="project" value="TreeGrafter"/>
</dbReference>
<organism evidence="12 13">
    <name type="scientific">Agrocybe chaxingu</name>
    <dbReference type="NCBI Taxonomy" id="84603"/>
    <lineage>
        <taxon>Eukaryota</taxon>
        <taxon>Fungi</taxon>
        <taxon>Dikarya</taxon>
        <taxon>Basidiomycota</taxon>
        <taxon>Agaricomycotina</taxon>
        <taxon>Agaricomycetes</taxon>
        <taxon>Agaricomycetidae</taxon>
        <taxon>Agaricales</taxon>
        <taxon>Agaricineae</taxon>
        <taxon>Strophariaceae</taxon>
        <taxon>Agrocybe</taxon>
    </lineage>
</organism>
<keyword evidence="7" id="KW-0325">Glycoprotein</keyword>
<evidence type="ECO:0000256" key="4">
    <source>
        <dbReference type="ARBA" id="ARBA00022968"/>
    </source>
</evidence>
<comment type="caution">
    <text evidence="12">The sequence shown here is derived from an EMBL/GenBank/DDBJ whole genome shotgun (WGS) entry which is preliminary data.</text>
</comment>
<keyword evidence="4" id="KW-0735">Signal-anchor</keyword>
<feature type="region of interest" description="Disordered" evidence="9">
    <location>
        <begin position="1"/>
        <end position="20"/>
    </location>
</feature>
<dbReference type="AlphaFoldDB" id="A0A9W8MXQ1"/>
<dbReference type="PANTHER" id="PTHR31361:SF1">
    <property type="entry name" value="BETA-GLUCAN SYNTHESIS-ASSOCIATED PROTEIN KRE6-RELATED"/>
    <property type="match status" value="1"/>
</dbReference>
<dbReference type="InterPro" id="IPR013320">
    <property type="entry name" value="ConA-like_dom_sf"/>
</dbReference>
<dbReference type="Gene3D" id="2.60.120.200">
    <property type="match status" value="2"/>
</dbReference>
<dbReference type="Pfam" id="PF03935">
    <property type="entry name" value="SKN1_KRE6_Sbg1"/>
    <property type="match status" value="1"/>
</dbReference>
<keyword evidence="5 10" id="KW-1133">Transmembrane helix</keyword>
<keyword evidence="6 10" id="KW-0472">Membrane</keyword>
<dbReference type="PANTHER" id="PTHR31361">
    <property type="entry name" value="BETA-GLUCAN SYNTHESIS-ASSOCIATED PROTEIN KRE6-RELATED"/>
    <property type="match status" value="1"/>
</dbReference>
<feature type="transmembrane region" description="Helical" evidence="10">
    <location>
        <begin position="96"/>
        <end position="116"/>
    </location>
</feature>
<name>A0A9W8MXQ1_9AGAR</name>
<dbReference type="SUPFAM" id="SSF49899">
    <property type="entry name" value="Concanavalin A-like lectins/glucanases"/>
    <property type="match status" value="1"/>
</dbReference>
<keyword evidence="8" id="KW-0961">Cell wall biogenesis/degradation</keyword>
<evidence type="ECO:0000259" key="11">
    <source>
        <dbReference type="PROSITE" id="PS51762"/>
    </source>
</evidence>
<dbReference type="Proteomes" id="UP001148786">
    <property type="component" value="Unassembled WGS sequence"/>
</dbReference>
<dbReference type="InterPro" id="IPR000757">
    <property type="entry name" value="Beta-glucanase-like"/>
</dbReference>
<feature type="compositionally biased region" description="Low complexity" evidence="9">
    <location>
        <begin position="11"/>
        <end position="20"/>
    </location>
</feature>
<evidence type="ECO:0000256" key="1">
    <source>
        <dbReference type="ARBA" id="ARBA00004606"/>
    </source>
</evidence>
<dbReference type="CDD" id="cd02180">
    <property type="entry name" value="GH16_fungal_KRE6_glucanase"/>
    <property type="match status" value="1"/>
</dbReference>
<dbReference type="GO" id="GO:0005886">
    <property type="term" value="C:plasma membrane"/>
    <property type="evidence" value="ECO:0007669"/>
    <property type="project" value="TreeGrafter"/>
</dbReference>
<evidence type="ECO:0000256" key="7">
    <source>
        <dbReference type="ARBA" id="ARBA00023180"/>
    </source>
</evidence>
<keyword evidence="13" id="KW-1185">Reference proteome</keyword>
<comment type="similarity">
    <text evidence="2">Belongs to the SKN1/KRE6 family.</text>
</comment>
<evidence type="ECO:0000256" key="8">
    <source>
        <dbReference type="ARBA" id="ARBA00023316"/>
    </source>
</evidence>
<dbReference type="EMBL" id="JANKHO010000201">
    <property type="protein sequence ID" value="KAJ3513391.1"/>
    <property type="molecule type" value="Genomic_DNA"/>
</dbReference>
<dbReference type="OrthoDB" id="412647at2759"/>
<comment type="subcellular location">
    <subcellularLocation>
        <location evidence="1">Membrane</location>
        <topology evidence="1">Single-pass type II membrane protein</topology>
    </subcellularLocation>
</comment>
<dbReference type="GO" id="GO:0031505">
    <property type="term" value="P:fungal-type cell wall organization"/>
    <property type="evidence" value="ECO:0007669"/>
    <property type="project" value="TreeGrafter"/>
</dbReference>
<evidence type="ECO:0000313" key="12">
    <source>
        <dbReference type="EMBL" id="KAJ3513391.1"/>
    </source>
</evidence>
<reference evidence="12" key="1">
    <citation type="submission" date="2022-07" db="EMBL/GenBank/DDBJ databases">
        <title>Genome Sequence of Agrocybe chaxingu.</title>
        <authorList>
            <person name="Buettner E."/>
        </authorList>
    </citation>
    <scope>NUCLEOTIDE SEQUENCE</scope>
    <source>
        <strain evidence="12">MP-N11</strain>
    </source>
</reference>
<dbReference type="GO" id="GO:0006078">
    <property type="term" value="P:(1-&gt;6)-beta-D-glucan biosynthetic process"/>
    <property type="evidence" value="ECO:0007669"/>
    <property type="project" value="TreeGrafter"/>
</dbReference>
<gene>
    <name evidence="12" type="ORF">NLJ89_g2975</name>
</gene>
<evidence type="ECO:0000256" key="3">
    <source>
        <dbReference type="ARBA" id="ARBA00022692"/>
    </source>
</evidence>
<evidence type="ECO:0000256" key="10">
    <source>
        <dbReference type="SAM" id="Phobius"/>
    </source>
</evidence>
<dbReference type="PROSITE" id="PS51762">
    <property type="entry name" value="GH16_2"/>
    <property type="match status" value="1"/>
</dbReference>
<evidence type="ECO:0000313" key="13">
    <source>
        <dbReference type="Proteomes" id="UP001148786"/>
    </source>
</evidence>
<keyword evidence="3 10" id="KW-0812">Transmembrane</keyword>
<feature type="domain" description="GH16" evidence="11">
    <location>
        <begin position="145"/>
        <end position="539"/>
    </location>
</feature>
<sequence length="587" mass="64595">MAWASRPRRNSMSSVGSGSGLLSLDSRPNSAYGAARVGSLAGSRSGGKSSVMEKYSLGPSPEEWGLPLYIQETDDALHDPRTLDDSRGHVFTWRGFTNLGCLVLLGVGCVALFAAYPMITSFMEKRLTTQGGFNLGGINATGQLPDLPGNFQMIDRDTPREAYTKPSYRNPAEEMVLVFSDEFNMDGRTFYPGDDPFWEAVDLHYWGTNDLEWYDPVQATTEGGSLRLKIERANPEDNHNMNYRSGMIQSWNKFCFTGGILEASVQLPGSSIVSGLWPAVWAMGNLGRAGYGGSLEGMWPYSYDTCDIGTLINQTNPDGSKTPVAAWTNGDPKFDGQLSMLPGQKLSACTCAGEDHPGPKRPDGTFVGRAAPEIDVIEAIVDNEEGFVSLSAQWAPYNARYIPLNDSAHFIIHNEDTIQNSFIGGGFQQTTSGLARTNQNCYELGTGCYAVYAFEYKPGFDEGYITWVNDNKLSWTQLGTSMEADPVADIGRRVVSQEPMYIIANLGLSLGFGTVDFERLIFPAVMSVDYIRVYQPAGQINVGCDPKDFPTAAYIEKHKKAYTNANLTRWETEVKEPWPKNRLVDQC</sequence>
<dbReference type="GO" id="GO:0015926">
    <property type="term" value="F:glucosidase activity"/>
    <property type="evidence" value="ECO:0007669"/>
    <property type="project" value="TreeGrafter"/>
</dbReference>
<proteinExistence type="inferred from homology"/>
<evidence type="ECO:0000256" key="6">
    <source>
        <dbReference type="ARBA" id="ARBA00023136"/>
    </source>
</evidence>
<protein>
    <recommendedName>
        <fullName evidence="11">GH16 domain-containing protein</fullName>
    </recommendedName>
</protein>
<evidence type="ECO:0000256" key="9">
    <source>
        <dbReference type="SAM" id="MobiDB-lite"/>
    </source>
</evidence>
<evidence type="ECO:0000256" key="2">
    <source>
        <dbReference type="ARBA" id="ARBA00010962"/>
    </source>
</evidence>
<accession>A0A9W8MXQ1</accession>